<dbReference type="PANTHER" id="PTHR32552">
    <property type="entry name" value="FERRICHROME IRON RECEPTOR-RELATED"/>
    <property type="match status" value="1"/>
</dbReference>
<comment type="subcellular location">
    <subcellularLocation>
        <location evidence="1 11">Cell outer membrane</location>
        <topology evidence="1 11">Multi-pass membrane protein</topology>
    </subcellularLocation>
</comment>
<dbReference type="Pfam" id="PF07715">
    <property type="entry name" value="Plug"/>
    <property type="match status" value="1"/>
</dbReference>
<evidence type="ECO:0000256" key="2">
    <source>
        <dbReference type="ARBA" id="ARBA00022448"/>
    </source>
</evidence>
<evidence type="ECO:0000256" key="3">
    <source>
        <dbReference type="ARBA" id="ARBA00022452"/>
    </source>
</evidence>
<reference evidence="15" key="1">
    <citation type="journal article" date="2014" name="Int. J. Syst. Evol. Microbiol.">
        <title>Complete genome of a new Firmicutes species belonging to the dominant human colonic microbiota ('Ruminococcus bicirculans') reveals two chromosomes and a selective capacity to utilize plant glucans.</title>
        <authorList>
            <consortium name="NISC Comparative Sequencing Program"/>
            <person name="Wegmann U."/>
            <person name="Louis P."/>
            <person name="Goesmann A."/>
            <person name="Henrissat B."/>
            <person name="Duncan S.H."/>
            <person name="Flint H.J."/>
        </authorList>
    </citation>
    <scope>NUCLEOTIDE SEQUENCE</scope>
    <source>
        <strain evidence="15">VKM B-1499</strain>
    </source>
</reference>
<keyword evidence="2 11" id="KW-0813">Transport</keyword>
<keyword evidence="8 12" id="KW-0798">TonB box</keyword>
<evidence type="ECO:0000256" key="11">
    <source>
        <dbReference type="PROSITE-ProRule" id="PRU01360"/>
    </source>
</evidence>
<feature type="domain" description="TonB-dependent receptor plug" evidence="14">
    <location>
        <begin position="10"/>
        <end position="118"/>
    </location>
</feature>
<keyword evidence="9 11" id="KW-0472">Membrane</keyword>
<dbReference type="Gene3D" id="2.40.170.20">
    <property type="entry name" value="TonB-dependent receptor, beta-barrel domain"/>
    <property type="match status" value="1"/>
</dbReference>
<reference evidence="15" key="2">
    <citation type="submission" date="2023-01" db="EMBL/GenBank/DDBJ databases">
        <authorList>
            <person name="Sun Q."/>
            <person name="Evtushenko L."/>
        </authorList>
    </citation>
    <scope>NUCLEOTIDE SEQUENCE</scope>
    <source>
        <strain evidence="15">VKM B-1499</strain>
    </source>
</reference>
<keyword evidence="6" id="KW-0408">Iron</keyword>
<dbReference type="PANTHER" id="PTHR32552:SF81">
    <property type="entry name" value="TONB-DEPENDENT OUTER MEMBRANE RECEPTOR"/>
    <property type="match status" value="1"/>
</dbReference>
<keyword evidence="10 11" id="KW-0998">Cell outer membrane</keyword>
<dbReference type="Pfam" id="PF00593">
    <property type="entry name" value="TonB_dep_Rec_b-barrel"/>
    <property type="match status" value="1"/>
</dbReference>
<evidence type="ECO:0000256" key="4">
    <source>
        <dbReference type="ARBA" id="ARBA00022496"/>
    </source>
</evidence>
<dbReference type="InterPro" id="IPR012910">
    <property type="entry name" value="Plug_dom"/>
</dbReference>
<name>A0ABQ5TBC7_9CAUL</name>
<evidence type="ECO:0000256" key="6">
    <source>
        <dbReference type="ARBA" id="ARBA00023004"/>
    </source>
</evidence>
<evidence type="ECO:0000256" key="7">
    <source>
        <dbReference type="ARBA" id="ARBA00023065"/>
    </source>
</evidence>
<dbReference type="SUPFAM" id="SSF56935">
    <property type="entry name" value="Porins"/>
    <property type="match status" value="1"/>
</dbReference>
<dbReference type="InterPro" id="IPR000531">
    <property type="entry name" value="Beta-barrel_TonB"/>
</dbReference>
<sequence>MTATKRDMDLSSAPYALSAVDGQAFDAASRRDTAALATRLAGLTVTNLGPGRNKLFVRGLADSPLTGQTQAMVGLYLDDTRLTYDAPDPDLRLVDLERVELLRGPQGTLYGAGAMGGVLKLISRAPKLDVYETDVTAGLTFADDTAPGQSIDLVVNAPLVRERLALRAVVYEEVLEGVVDDPGLGLTNTGRTLRSGARVALLWRINGDWQARLGTVFQNLNIDDSQYGFESQPAYERSLAVREPSNNDFNGVSLTTTGTFDWGRLKLSSAYQAHDLDRRYDATSASARFGAGSGSLAYDEADSIRAFAVEASAAFNPIGAFSGFAGVYGSHYTHARTGDVLEYVSGTRLYTTRKRDETDEGALFGELAWAPNSRLKLILGGRYFYVVTESETLAQQRGVTTDAFQGEGRDDGISSKAVLEYALRDGVFLYAQASEGYRVGGFNGGVLLGQAYGEPGGGAQPYRTFRPDRLQSYEAGVRWRGYDDRLLLRAASFVIDWRSIQSDRVSADGLPFTANIGSGGNTGFEFEGAWRDGPWRMDVNLMANNPHLTAADDSYPLVTDSDLPGVPKFLVAASLRHMGNVWGRSGWVSGSVGYVGRSTQQLTPETTTEMGDYLTSEMAANLDMGAWSATLRLDNLFGGAGDTFGYGNPFLVGKETVITPQRPRNLSLSLSRRF</sequence>
<accession>A0ABQ5TBC7</accession>
<keyword evidence="3 11" id="KW-1134">Transmembrane beta strand</keyword>
<evidence type="ECO:0000256" key="9">
    <source>
        <dbReference type="ARBA" id="ARBA00023136"/>
    </source>
</evidence>
<evidence type="ECO:0000259" key="14">
    <source>
        <dbReference type="Pfam" id="PF07715"/>
    </source>
</evidence>
<keyword evidence="15" id="KW-0675">Receptor</keyword>
<gene>
    <name evidence="15" type="ORF">GCM10017620_30960</name>
</gene>
<keyword evidence="4" id="KW-0410">Iron transport</keyword>
<dbReference type="Proteomes" id="UP001143509">
    <property type="component" value="Unassembled WGS sequence"/>
</dbReference>
<dbReference type="InterPro" id="IPR039426">
    <property type="entry name" value="TonB-dep_rcpt-like"/>
</dbReference>
<keyword evidence="5 11" id="KW-0812">Transmembrane</keyword>
<evidence type="ECO:0000256" key="1">
    <source>
        <dbReference type="ARBA" id="ARBA00004571"/>
    </source>
</evidence>
<organism evidence="15 16">
    <name type="scientific">Brevundimonas intermedia</name>
    <dbReference type="NCBI Taxonomy" id="74315"/>
    <lineage>
        <taxon>Bacteria</taxon>
        <taxon>Pseudomonadati</taxon>
        <taxon>Pseudomonadota</taxon>
        <taxon>Alphaproteobacteria</taxon>
        <taxon>Caulobacterales</taxon>
        <taxon>Caulobacteraceae</taxon>
        <taxon>Brevundimonas</taxon>
    </lineage>
</organism>
<evidence type="ECO:0000256" key="8">
    <source>
        <dbReference type="ARBA" id="ARBA00023077"/>
    </source>
</evidence>
<evidence type="ECO:0000313" key="16">
    <source>
        <dbReference type="Proteomes" id="UP001143509"/>
    </source>
</evidence>
<comment type="caution">
    <text evidence="15">The sequence shown here is derived from an EMBL/GenBank/DDBJ whole genome shotgun (WGS) entry which is preliminary data.</text>
</comment>
<keyword evidence="7" id="KW-0406">Ion transport</keyword>
<feature type="domain" description="TonB-dependent receptor-like beta-barrel" evidence="13">
    <location>
        <begin position="202"/>
        <end position="636"/>
    </location>
</feature>
<dbReference type="PROSITE" id="PS52016">
    <property type="entry name" value="TONB_DEPENDENT_REC_3"/>
    <property type="match status" value="1"/>
</dbReference>
<evidence type="ECO:0000256" key="5">
    <source>
        <dbReference type="ARBA" id="ARBA00022692"/>
    </source>
</evidence>
<evidence type="ECO:0000256" key="12">
    <source>
        <dbReference type="RuleBase" id="RU003357"/>
    </source>
</evidence>
<keyword evidence="16" id="KW-1185">Reference proteome</keyword>
<dbReference type="InterPro" id="IPR036942">
    <property type="entry name" value="Beta-barrel_TonB_sf"/>
</dbReference>
<evidence type="ECO:0000256" key="10">
    <source>
        <dbReference type="ARBA" id="ARBA00023237"/>
    </source>
</evidence>
<comment type="similarity">
    <text evidence="11 12">Belongs to the TonB-dependent receptor family.</text>
</comment>
<evidence type="ECO:0000313" key="15">
    <source>
        <dbReference type="EMBL" id="GLK50122.1"/>
    </source>
</evidence>
<protein>
    <submittedName>
        <fullName evidence="15">TonB-dependent receptor</fullName>
    </submittedName>
</protein>
<evidence type="ECO:0000259" key="13">
    <source>
        <dbReference type="Pfam" id="PF00593"/>
    </source>
</evidence>
<proteinExistence type="inferred from homology"/>
<dbReference type="EMBL" id="BSFD01000011">
    <property type="protein sequence ID" value="GLK50122.1"/>
    <property type="molecule type" value="Genomic_DNA"/>
</dbReference>